<dbReference type="InterPro" id="IPR052343">
    <property type="entry name" value="Retrotransposon-Effector_Assoc"/>
</dbReference>
<organism evidence="2 3">
    <name type="scientific">Rubus argutus</name>
    <name type="common">Southern blackberry</name>
    <dbReference type="NCBI Taxonomy" id="59490"/>
    <lineage>
        <taxon>Eukaryota</taxon>
        <taxon>Viridiplantae</taxon>
        <taxon>Streptophyta</taxon>
        <taxon>Embryophyta</taxon>
        <taxon>Tracheophyta</taxon>
        <taxon>Spermatophyta</taxon>
        <taxon>Magnoliopsida</taxon>
        <taxon>eudicotyledons</taxon>
        <taxon>Gunneridae</taxon>
        <taxon>Pentapetalae</taxon>
        <taxon>rosids</taxon>
        <taxon>fabids</taxon>
        <taxon>Rosales</taxon>
        <taxon>Rosaceae</taxon>
        <taxon>Rosoideae</taxon>
        <taxon>Rosoideae incertae sedis</taxon>
        <taxon>Rubus</taxon>
    </lineage>
</organism>
<dbReference type="Pfam" id="PF03372">
    <property type="entry name" value="Exo_endo_phos"/>
    <property type="match status" value="1"/>
</dbReference>
<evidence type="ECO:0000313" key="2">
    <source>
        <dbReference type="EMBL" id="KAK9927282.1"/>
    </source>
</evidence>
<dbReference type="PROSITE" id="PS50878">
    <property type="entry name" value="RT_POL"/>
    <property type="match status" value="1"/>
</dbReference>
<dbReference type="InterPro" id="IPR043502">
    <property type="entry name" value="DNA/RNA_pol_sf"/>
</dbReference>
<dbReference type="EMBL" id="JBEDUW010000005">
    <property type="protein sequence ID" value="KAK9927282.1"/>
    <property type="molecule type" value="Genomic_DNA"/>
</dbReference>
<sequence length="795" mass="90700">MNLMAWNCQGIANRMTRHACKLLIQKHQINLVFLSETHCTKAQHATLPKALGLPHMVHFDRINQTGGVAMLWDDSVIVNVRHIDFFFIDIDITLPGVETWRFTGFYGHPETGQRHVSWDLLRSLVSSISEKWLVMGDFNEILSLDEKSGGPLRNFGQMQAFRDALSDCNLEDLGAIGGPFTWSNSRTKERLDRGLGSPSWRGLFSYSRVIHLPPSQSDHIPLLLEVKSEPPTQNRRRCRFRFEEIWTSHSQFPQAVEEAWGQPQLGNPMLQVCRKIKDTGAQLLLSWDRAVFGHRKEELETTRKQLHDLLQRPFDAIDQPEKLRLSNKLNELLSIDETFWRQRSRAIWLKEGDRNSSFFHKRATNRRRRNTIKGLRDCNGEWQHSKEGIERVVIDYLRKIFQASRPDNCAQGVILNAVQPRVNLVMNQSLKVPYSLEEMKKALFQMQPSKAPGPDGMSPFFFQKYWDLVGTDVGNAVIHFLTTKKMPHDLNFTHVVLIPKVKEPLDMSQLRPIALCNVIYKIASKVLANRLKVFLPDIIAPQQSAFVPDRLISDNTLVASELAHYMHNLRTGQEGFLALKLDISKAYDRLEWHFLRSIMTRMGFDSDWIDLIMVCLSSVRYSFLINGEPQGLVTPSRGLRQGDPLSPYLFILCAEGLSALISQFVSNGHLHGLQVCDGAPTISHLLFADDSLLYAQATPQDCLIIKYILETYERASGQQINLQKCSVVFSSNVSPQLKQSMAQLLGVELVSQHDKYLGLPMHVGRSKTEAFAYLKDRLTKKLTGWRPKLLSSAGR</sequence>
<proteinExistence type="predicted"/>
<dbReference type="AlphaFoldDB" id="A0AAW1WSK6"/>
<dbReference type="InterPro" id="IPR005135">
    <property type="entry name" value="Endo/exonuclease/phosphatase"/>
</dbReference>
<dbReference type="InterPro" id="IPR000477">
    <property type="entry name" value="RT_dom"/>
</dbReference>
<dbReference type="Pfam" id="PF00078">
    <property type="entry name" value="RVT_1"/>
    <property type="match status" value="1"/>
</dbReference>
<dbReference type="InterPro" id="IPR036691">
    <property type="entry name" value="Endo/exonu/phosph_ase_sf"/>
</dbReference>
<name>A0AAW1WSK6_RUBAR</name>
<dbReference type="SUPFAM" id="SSF56219">
    <property type="entry name" value="DNase I-like"/>
    <property type="match status" value="1"/>
</dbReference>
<dbReference type="Gene3D" id="3.60.10.10">
    <property type="entry name" value="Endonuclease/exonuclease/phosphatase"/>
    <property type="match status" value="1"/>
</dbReference>
<accession>A0AAW1WSK6</accession>
<dbReference type="Proteomes" id="UP001457282">
    <property type="component" value="Unassembled WGS sequence"/>
</dbReference>
<evidence type="ECO:0000313" key="3">
    <source>
        <dbReference type="Proteomes" id="UP001457282"/>
    </source>
</evidence>
<reference evidence="2 3" key="1">
    <citation type="journal article" date="2023" name="G3 (Bethesda)">
        <title>A chromosome-length genome assembly and annotation of blackberry (Rubus argutus, cv. 'Hillquist').</title>
        <authorList>
            <person name="Bruna T."/>
            <person name="Aryal R."/>
            <person name="Dudchenko O."/>
            <person name="Sargent D.J."/>
            <person name="Mead D."/>
            <person name="Buti M."/>
            <person name="Cavallini A."/>
            <person name="Hytonen T."/>
            <person name="Andres J."/>
            <person name="Pham M."/>
            <person name="Weisz D."/>
            <person name="Mascagni F."/>
            <person name="Usai G."/>
            <person name="Natali L."/>
            <person name="Bassil N."/>
            <person name="Fernandez G.E."/>
            <person name="Lomsadze A."/>
            <person name="Armour M."/>
            <person name="Olukolu B."/>
            <person name="Poorten T."/>
            <person name="Britton C."/>
            <person name="Davik J."/>
            <person name="Ashrafi H."/>
            <person name="Aiden E.L."/>
            <person name="Borodovsky M."/>
            <person name="Worthington M."/>
        </authorList>
    </citation>
    <scope>NUCLEOTIDE SEQUENCE [LARGE SCALE GENOMIC DNA]</scope>
    <source>
        <strain evidence="2">PI 553951</strain>
    </source>
</reference>
<gene>
    <name evidence="2" type="ORF">M0R45_024474</name>
</gene>
<evidence type="ECO:0000259" key="1">
    <source>
        <dbReference type="PROSITE" id="PS50878"/>
    </source>
</evidence>
<dbReference type="PANTHER" id="PTHR46890:SF48">
    <property type="entry name" value="RNA-DIRECTED DNA POLYMERASE"/>
    <property type="match status" value="1"/>
</dbReference>
<keyword evidence="3" id="KW-1185">Reference proteome</keyword>
<protein>
    <recommendedName>
        <fullName evidence="1">Reverse transcriptase domain-containing protein</fullName>
    </recommendedName>
</protein>
<comment type="caution">
    <text evidence="2">The sequence shown here is derived from an EMBL/GenBank/DDBJ whole genome shotgun (WGS) entry which is preliminary data.</text>
</comment>
<dbReference type="SUPFAM" id="SSF56672">
    <property type="entry name" value="DNA/RNA polymerases"/>
    <property type="match status" value="1"/>
</dbReference>
<dbReference type="PANTHER" id="PTHR46890">
    <property type="entry name" value="NON-LTR RETROLELEMENT REVERSE TRANSCRIPTASE-LIKE PROTEIN-RELATED"/>
    <property type="match status" value="1"/>
</dbReference>
<dbReference type="CDD" id="cd01650">
    <property type="entry name" value="RT_nLTR_like"/>
    <property type="match status" value="1"/>
</dbReference>
<dbReference type="GO" id="GO:0003824">
    <property type="term" value="F:catalytic activity"/>
    <property type="evidence" value="ECO:0007669"/>
    <property type="project" value="InterPro"/>
</dbReference>
<feature type="domain" description="Reverse transcriptase" evidence="1">
    <location>
        <begin position="479"/>
        <end position="749"/>
    </location>
</feature>